<protein>
    <submittedName>
        <fullName evidence="1">Uncharacterized protein</fullName>
    </submittedName>
</protein>
<feature type="non-terminal residue" evidence="1">
    <location>
        <position position="1"/>
    </location>
</feature>
<accession>F8LE34</accession>
<sequence length="427" mass="47954">VHGENSEMKRLLMIILLFPVLLPGTDMPETGTLVVTYQTDNKGDRLNRVRFWLTCISHIKNGSHKQTLYPQGATYVDDANTQTRMVVIEDLPPGDYSIDFVVPNLDDRFSPVPQRKANIASGETTKIDQKIKFNQKNPASTPEHSPDIAQNLPDETERQKEADVFYGKLIVSFDLPDTPKRISDIHFRLTSPFGETTAHPIPEDTVIGLETGKMVMIPKLPAGNYTLEFFVEGSQEALAKKSFAVQADRTRSVHQVLTIAPTDAKTEIAEQASPSLILIANTPSAEFELLALESGKSYQEKGEKASFNEIPTGVYELRFQSRDPFFIPPSTEKIEIRKEGLMLKEISYTPLGKIDISTNVNEAKAQITPIEKGLHPYKKEIREGKATLYLPEGRYRITFQPVKGHEDPEPVDIDVRPLQTQQINVHF</sequence>
<proteinExistence type="predicted"/>
<organism evidence="1">
    <name type="scientific">Waddlia chondrophila 2032/99</name>
    <dbReference type="NCBI Taxonomy" id="765953"/>
    <lineage>
        <taxon>Bacteria</taxon>
        <taxon>Pseudomonadati</taxon>
        <taxon>Chlamydiota</taxon>
        <taxon>Chlamydiia</taxon>
        <taxon>Parachlamydiales</taxon>
        <taxon>Waddliaceae</taxon>
        <taxon>Waddlia</taxon>
    </lineage>
</organism>
<name>F8LE34_9BACT</name>
<evidence type="ECO:0000313" key="1">
    <source>
        <dbReference type="EMBL" id="CCB91748.1"/>
    </source>
</evidence>
<gene>
    <name evidence="1" type="ORF">WCH_CN15420</name>
</gene>
<reference evidence="1" key="1">
    <citation type="submission" date="2011-05" db="EMBL/GenBank/DDBJ databases">
        <title>Unity in variety -- the pan-genome of the Chlamydiae.</title>
        <authorList>
            <person name="Collingro A."/>
            <person name="Tischler P."/>
            <person name="Weinmaier T."/>
            <person name="Penz T."/>
            <person name="Heinz E."/>
            <person name="Brunham R.C."/>
            <person name="Read T.D."/>
            <person name="Bavoil P.M."/>
            <person name="Sachse K."/>
            <person name="Kahane S."/>
            <person name="Friedman M.G."/>
            <person name="Rattei T."/>
            <person name="Myers G.S.A."/>
            <person name="Horn M."/>
        </authorList>
    </citation>
    <scope>NUCLEOTIDE SEQUENCE</scope>
    <source>
        <strain evidence="1">2032/99</strain>
    </source>
</reference>
<dbReference type="AlphaFoldDB" id="F8LE34"/>
<dbReference type="EMBL" id="FR872656">
    <property type="protein sequence ID" value="CCB91748.1"/>
    <property type="molecule type" value="Genomic_DNA"/>
</dbReference>